<organism evidence="1 2">
    <name type="scientific">Salix dunnii</name>
    <dbReference type="NCBI Taxonomy" id="1413687"/>
    <lineage>
        <taxon>Eukaryota</taxon>
        <taxon>Viridiplantae</taxon>
        <taxon>Streptophyta</taxon>
        <taxon>Embryophyta</taxon>
        <taxon>Tracheophyta</taxon>
        <taxon>Spermatophyta</taxon>
        <taxon>Magnoliopsida</taxon>
        <taxon>eudicotyledons</taxon>
        <taxon>Gunneridae</taxon>
        <taxon>Pentapetalae</taxon>
        <taxon>rosids</taxon>
        <taxon>fabids</taxon>
        <taxon>Malpighiales</taxon>
        <taxon>Salicaceae</taxon>
        <taxon>Saliceae</taxon>
        <taxon>Salix</taxon>
    </lineage>
</organism>
<protein>
    <submittedName>
        <fullName evidence="1">Uncharacterized protein</fullName>
    </submittedName>
</protein>
<reference evidence="1 2" key="1">
    <citation type="submission" date="2020-10" db="EMBL/GenBank/DDBJ databases">
        <title>Plant Genome Project.</title>
        <authorList>
            <person name="Zhang R.-G."/>
        </authorList>
    </citation>
    <scope>NUCLEOTIDE SEQUENCE [LARGE SCALE GENOMIC DNA]</scope>
    <source>
        <strain evidence="1">FAFU-HL-1</strain>
        <tissue evidence="1">Leaf</tissue>
    </source>
</reference>
<evidence type="ECO:0000313" key="2">
    <source>
        <dbReference type="Proteomes" id="UP000657918"/>
    </source>
</evidence>
<evidence type="ECO:0000313" key="1">
    <source>
        <dbReference type="EMBL" id="KAF9683708.1"/>
    </source>
</evidence>
<dbReference type="EMBL" id="JADGMS010000004">
    <property type="protein sequence ID" value="KAF9683708.1"/>
    <property type="molecule type" value="Genomic_DNA"/>
</dbReference>
<accession>A0A835N3W0</accession>
<dbReference type="Proteomes" id="UP000657918">
    <property type="component" value="Chromosome 4"/>
</dbReference>
<gene>
    <name evidence="1" type="ORF">SADUNF_Sadunf04G0042300</name>
</gene>
<sequence length="71" mass="7844">MPKRVGMVADKSSVVFCCCSSGRGPILNKAQRGGKRGMISRENEALRSELMKMNLYVSDIQKNKGVQLRKG</sequence>
<proteinExistence type="predicted"/>
<name>A0A835N3W0_9ROSI</name>
<comment type="caution">
    <text evidence="1">The sequence shown here is derived from an EMBL/GenBank/DDBJ whole genome shotgun (WGS) entry which is preliminary data.</text>
</comment>
<dbReference type="AlphaFoldDB" id="A0A835N3W0"/>
<keyword evidence="2" id="KW-1185">Reference proteome</keyword>